<organism evidence="8 9">
    <name type="scientific">Kriegella aquimaris</name>
    <dbReference type="NCBI Taxonomy" id="192904"/>
    <lineage>
        <taxon>Bacteria</taxon>
        <taxon>Pseudomonadati</taxon>
        <taxon>Bacteroidota</taxon>
        <taxon>Flavobacteriia</taxon>
        <taxon>Flavobacteriales</taxon>
        <taxon>Flavobacteriaceae</taxon>
        <taxon>Kriegella</taxon>
    </lineage>
</organism>
<dbReference type="InterPro" id="IPR033985">
    <property type="entry name" value="SusD-like_N"/>
</dbReference>
<evidence type="ECO:0000313" key="9">
    <source>
        <dbReference type="Proteomes" id="UP000199440"/>
    </source>
</evidence>
<proteinExistence type="inferred from homology"/>
<comment type="similarity">
    <text evidence="2">Belongs to the SusD family.</text>
</comment>
<dbReference type="Gene3D" id="1.25.40.390">
    <property type="match status" value="1"/>
</dbReference>
<feature type="domain" description="SusD-like N-terminal" evidence="7">
    <location>
        <begin position="62"/>
        <end position="226"/>
    </location>
</feature>
<dbReference type="Pfam" id="PF14322">
    <property type="entry name" value="SusD-like_3"/>
    <property type="match status" value="1"/>
</dbReference>
<evidence type="ECO:0000313" key="8">
    <source>
        <dbReference type="EMBL" id="SDN00566.1"/>
    </source>
</evidence>
<evidence type="ECO:0000256" key="4">
    <source>
        <dbReference type="ARBA" id="ARBA00023136"/>
    </source>
</evidence>
<dbReference type="InterPro" id="IPR012944">
    <property type="entry name" value="SusD_RagB_dom"/>
</dbReference>
<feature type="domain" description="RagB/SusD" evidence="6">
    <location>
        <begin position="394"/>
        <end position="530"/>
    </location>
</feature>
<gene>
    <name evidence="8" type="ORF">SAMN04488514_11929</name>
</gene>
<accession>A0A1G9XVW1</accession>
<evidence type="ECO:0000259" key="6">
    <source>
        <dbReference type="Pfam" id="PF07980"/>
    </source>
</evidence>
<comment type="subcellular location">
    <subcellularLocation>
        <location evidence="1">Cell outer membrane</location>
    </subcellularLocation>
</comment>
<dbReference type="GO" id="GO:0009279">
    <property type="term" value="C:cell outer membrane"/>
    <property type="evidence" value="ECO:0007669"/>
    <property type="project" value="UniProtKB-SubCell"/>
</dbReference>
<keyword evidence="5" id="KW-0998">Cell outer membrane</keyword>
<dbReference type="OrthoDB" id="5694214at2"/>
<keyword evidence="3" id="KW-0732">Signal</keyword>
<name>A0A1G9XVW1_9FLAO</name>
<reference evidence="9" key="1">
    <citation type="submission" date="2016-10" db="EMBL/GenBank/DDBJ databases">
        <authorList>
            <person name="Varghese N."/>
            <person name="Submissions S."/>
        </authorList>
    </citation>
    <scope>NUCLEOTIDE SEQUENCE [LARGE SCALE GENOMIC DNA]</scope>
    <source>
        <strain evidence="9">DSM 19886</strain>
    </source>
</reference>
<dbReference type="AlphaFoldDB" id="A0A1G9XVW1"/>
<dbReference type="STRING" id="192904.SAMN04488514_11929"/>
<evidence type="ECO:0000256" key="5">
    <source>
        <dbReference type="ARBA" id="ARBA00023237"/>
    </source>
</evidence>
<evidence type="ECO:0000259" key="7">
    <source>
        <dbReference type="Pfam" id="PF14322"/>
    </source>
</evidence>
<dbReference type="Pfam" id="PF07980">
    <property type="entry name" value="SusD_RagB"/>
    <property type="match status" value="1"/>
</dbReference>
<dbReference type="RefSeq" id="WP_089895343.1">
    <property type="nucleotide sequence ID" value="NZ_FNGV01000019.1"/>
</dbReference>
<sequence>MKNIFYYIALLSILIIPTACEQYLEEEVFSTYGENNFPTGATVETMVNENHRLMGMLVVFNHRMGWATEMPTPSMQYNFRNIHERNNLSTWSWNNEYGDPAYYDIMERLWDVVRMSNDIIEKVPDIQMEDTQRQAEIVGEAKFLRGLAYFYGVRLWGGMPIVDKPQTLDDDLYPARASIEETYAFLTKDFEDAAAILPTKSEYTTRGFNAGHATKGAAQGMLAKAYITMAGEPLKDNSRLGEAKVLLESVISSGQYSLIQSATPYADLWDWNNDNNDEMMYVIQKEGIQQNFRGMFGYFTPNVFTRDIWTTGTDYSRGSALDGVPPEFAKWFQSHDSGPRFQWTIITEFELVDDKPPFLAGEIFTMEDGPQAQAYIGKYRAVGAELESNFSCPNNFPVLRYADVLLLHSEVSNELGTQDYSGLNTTRERAGLPPLAGLSQDDFRDSIFVERDLELTYEQQMLFDMRRRGLEYTKSKLEGFFNPNQNESSPGAGDGYPQDFQFTIEPHRMLFPYPPNEMLSNPNLVQNPGY</sequence>
<dbReference type="EMBL" id="FNGV01000019">
    <property type="protein sequence ID" value="SDN00566.1"/>
    <property type="molecule type" value="Genomic_DNA"/>
</dbReference>
<keyword evidence="9" id="KW-1185">Reference proteome</keyword>
<keyword evidence="4" id="KW-0472">Membrane</keyword>
<dbReference type="Proteomes" id="UP000199440">
    <property type="component" value="Unassembled WGS sequence"/>
</dbReference>
<evidence type="ECO:0000256" key="2">
    <source>
        <dbReference type="ARBA" id="ARBA00006275"/>
    </source>
</evidence>
<dbReference type="InterPro" id="IPR011990">
    <property type="entry name" value="TPR-like_helical_dom_sf"/>
</dbReference>
<evidence type="ECO:0000256" key="1">
    <source>
        <dbReference type="ARBA" id="ARBA00004442"/>
    </source>
</evidence>
<protein>
    <submittedName>
        <fullName evidence="8">Starch-binding associating with outer membrane</fullName>
    </submittedName>
</protein>
<evidence type="ECO:0000256" key="3">
    <source>
        <dbReference type="ARBA" id="ARBA00022729"/>
    </source>
</evidence>
<dbReference type="SUPFAM" id="SSF48452">
    <property type="entry name" value="TPR-like"/>
    <property type="match status" value="1"/>
</dbReference>